<evidence type="ECO:0000259" key="3">
    <source>
        <dbReference type="Pfam" id="PF03358"/>
    </source>
</evidence>
<dbReference type="Gene3D" id="3.40.50.360">
    <property type="match status" value="1"/>
</dbReference>
<proteinExistence type="predicted"/>
<dbReference type="SUPFAM" id="SSF52218">
    <property type="entry name" value="Flavoproteins"/>
    <property type="match status" value="1"/>
</dbReference>
<keyword evidence="2" id="KW-0288">FMN</keyword>
<sequence>MKKLVIYNGSPRMDGNTVTLLNLVAQGARDNGAEVDFYTLFKMKFMACQSCFGCRMNDDCVIKDELHTALQKVKEADAVVIGSPIYFMQMSGPVKNLYDRLFPLVGQDGTPRFGTKKIATVYSQGMEDEHAYDSYFDYISSTYPAYGFEWAGNIVCTQANNPESAEHNQELKIRAYELGKQLAL</sequence>
<gene>
    <name evidence="4" type="ORF">SAMN02745691_00868</name>
</gene>
<dbReference type="Proteomes" id="UP000184342">
    <property type="component" value="Unassembled WGS sequence"/>
</dbReference>
<dbReference type="RefSeq" id="WP_073993130.1">
    <property type="nucleotide sequence ID" value="NZ_FQYT01000007.1"/>
</dbReference>
<dbReference type="InterPro" id="IPR051796">
    <property type="entry name" value="ISF_SsuE-like"/>
</dbReference>
<evidence type="ECO:0000256" key="2">
    <source>
        <dbReference type="ARBA" id="ARBA00022643"/>
    </source>
</evidence>
<protein>
    <submittedName>
        <fullName evidence="4">Multimeric flavodoxin WrbA</fullName>
    </submittedName>
</protein>
<dbReference type="PANTHER" id="PTHR43278:SF2">
    <property type="entry name" value="IRON-SULFUR FLAVOPROTEIN"/>
    <property type="match status" value="1"/>
</dbReference>
<dbReference type="STRING" id="1122934.SAMN02745691_00868"/>
<reference evidence="4 5" key="1">
    <citation type="submission" date="2016-11" db="EMBL/GenBank/DDBJ databases">
        <authorList>
            <person name="Jaros S."/>
            <person name="Januszkiewicz K."/>
            <person name="Wedrychowicz H."/>
        </authorList>
    </citation>
    <scope>NUCLEOTIDE SEQUENCE [LARGE SCALE GENOMIC DNA]</scope>
    <source>
        <strain evidence="4 5">DSM 15970</strain>
    </source>
</reference>
<dbReference type="InterPro" id="IPR005025">
    <property type="entry name" value="FMN_Rdtase-like_dom"/>
</dbReference>
<dbReference type="PANTHER" id="PTHR43278">
    <property type="entry name" value="NAD(P)H-DEPENDENT FMN-CONTAINING OXIDOREDUCTASE YWQN-RELATED"/>
    <property type="match status" value="1"/>
</dbReference>
<evidence type="ECO:0000313" key="4">
    <source>
        <dbReference type="EMBL" id="SHI80890.1"/>
    </source>
</evidence>
<dbReference type="OrthoDB" id="9805976at2"/>
<dbReference type="GO" id="GO:0016491">
    <property type="term" value="F:oxidoreductase activity"/>
    <property type="evidence" value="ECO:0007669"/>
    <property type="project" value="InterPro"/>
</dbReference>
<dbReference type="AlphaFoldDB" id="A0A1M6E6A1"/>
<name>A0A1M6E6A1_9FIRM</name>
<keyword evidence="5" id="KW-1185">Reference proteome</keyword>
<keyword evidence="1" id="KW-0285">Flavoprotein</keyword>
<accession>A0A1M6E6A1</accession>
<dbReference type="EMBL" id="FQYT01000007">
    <property type="protein sequence ID" value="SHI80890.1"/>
    <property type="molecule type" value="Genomic_DNA"/>
</dbReference>
<organism evidence="4 5">
    <name type="scientific">Parasporobacterium paucivorans DSM 15970</name>
    <dbReference type="NCBI Taxonomy" id="1122934"/>
    <lineage>
        <taxon>Bacteria</taxon>
        <taxon>Bacillati</taxon>
        <taxon>Bacillota</taxon>
        <taxon>Clostridia</taxon>
        <taxon>Lachnospirales</taxon>
        <taxon>Lachnospiraceae</taxon>
        <taxon>Parasporobacterium</taxon>
    </lineage>
</organism>
<evidence type="ECO:0000256" key="1">
    <source>
        <dbReference type="ARBA" id="ARBA00022630"/>
    </source>
</evidence>
<feature type="domain" description="NADPH-dependent FMN reductase-like" evidence="3">
    <location>
        <begin position="2"/>
        <end position="126"/>
    </location>
</feature>
<dbReference type="InterPro" id="IPR029039">
    <property type="entry name" value="Flavoprotein-like_sf"/>
</dbReference>
<dbReference type="Pfam" id="PF03358">
    <property type="entry name" value="FMN_red"/>
    <property type="match status" value="1"/>
</dbReference>
<evidence type="ECO:0000313" key="5">
    <source>
        <dbReference type="Proteomes" id="UP000184342"/>
    </source>
</evidence>